<organism evidence="2">
    <name type="scientific">Cucumis melo</name>
    <name type="common">Muskmelon</name>
    <dbReference type="NCBI Taxonomy" id="3656"/>
    <lineage>
        <taxon>Eukaryota</taxon>
        <taxon>Viridiplantae</taxon>
        <taxon>Streptophyta</taxon>
        <taxon>Embryophyta</taxon>
        <taxon>Tracheophyta</taxon>
        <taxon>Spermatophyta</taxon>
        <taxon>Magnoliopsida</taxon>
        <taxon>eudicotyledons</taxon>
        <taxon>Gunneridae</taxon>
        <taxon>Pentapetalae</taxon>
        <taxon>rosids</taxon>
        <taxon>fabids</taxon>
        <taxon>Cucurbitales</taxon>
        <taxon>Cucurbitaceae</taxon>
        <taxon>Benincaseae</taxon>
        <taxon>Cucumis</taxon>
    </lineage>
</organism>
<accession>A0A9I9EEN0</accession>
<evidence type="ECO:0000256" key="1">
    <source>
        <dbReference type="SAM" id="MobiDB-lite"/>
    </source>
</evidence>
<protein>
    <recommendedName>
        <fullName evidence="3">Transposase Tnp1/En/Spm-like domain-containing protein</fullName>
    </recommendedName>
</protein>
<dbReference type="Gramene" id="MELO3C032718.2.1">
    <property type="protein sequence ID" value="MELO3C032718.2.1"/>
    <property type="gene ID" value="MELO3C032718.2"/>
</dbReference>
<dbReference type="EnsemblPlants" id="MELO3C032718.2.1">
    <property type="protein sequence ID" value="MELO3C032718.2.1"/>
    <property type="gene ID" value="MELO3C032718.2"/>
</dbReference>
<evidence type="ECO:0000313" key="2">
    <source>
        <dbReference type="EnsemblPlants" id="MELO3C032718.2.1"/>
    </source>
</evidence>
<feature type="compositionally biased region" description="Polar residues" evidence="1">
    <location>
        <begin position="103"/>
        <end position="115"/>
    </location>
</feature>
<sequence length="416" mass="47479">MYYSLTRIYACFEENFVHNGLGHLWLKRSSHMVLWRTNHWMEVMGSRSMDKHSRCTMKTKITLKSLWISTDHKKSTPKITNSSKLLKRKEDLHSPCPIKRHSPQNSPLLTENQTHPPRKVLDLSALRGRKSPKYNQDPIASSDLRRKEEEDIFVNLSDLDSVKGIEGRGKTGGTSLVPIFQRITALNLKDIQIDCLPPSYLLHYFNERINEIENKGINTSSKDVASDAISKITIMPNSKKSVRRWRLKCSNEISIPHLLTSQGNGSDQLSIAINDLVVINVATNLIGISPPIRSLISINNKCTLLDWGGTREVVAESRWSSNDPKVTVDHVPLGPHAVKVWVDLPKKSNAFLWRPNSLMTYIKDVVGSTVAWPPDKVDKRTIVQISRMSLPRHNKLKAIFKDHFLLFEFLCMRHEQ</sequence>
<evidence type="ECO:0008006" key="3">
    <source>
        <dbReference type="Google" id="ProtNLM"/>
    </source>
</evidence>
<feature type="region of interest" description="Disordered" evidence="1">
    <location>
        <begin position="94"/>
        <end position="117"/>
    </location>
</feature>
<reference evidence="2" key="1">
    <citation type="submission" date="2023-03" db="UniProtKB">
        <authorList>
            <consortium name="EnsemblPlants"/>
        </authorList>
    </citation>
    <scope>IDENTIFICATION</scope>
</reference>
<dbReference type="AlphaFoldDB" id="A0A9I9EEN0"/>
<proteinExistence type="predicted"/>
<name>A0A9I9EEN0_CUCME</name>